<dbReference type="InterPro" id="IPR014118">
    <property type="entry name" value="T4SS_TraV"/>
</dbReference>
<protein>
    <submittedName>
        <fullName evidence="3">Type IV conjugative transfer system lipoprotein TraV</fullName>
    </submittedName>
</protein>
<comment type="caution">
    <text evidence="3">The sequence shown here is derived from an EMBL/GenBank/DDBJ whole genome shotgun (WGS) entry which is preliminary data.</text>
</comment>
<name>A0A737NV67_SALHO</name>
<feature type="region of interest" description="Disordered" evidence="1">
    <location>
        <begin position="47"/>
        <end position="67"/>
    </location>
</feature>
<dbReference type="Pfam" id="PF09676">
    <property type="entry name" value="TraV"/>
    <property type="match status" value="1"/>
</dbReference>
<dbReference type="PROSITE" id="PS51257">
    <property type="entry name" value="PROKAR_LIPOPROTEIN"/>
    <property type="match status" value="1"/>
</dbReference>
<feature type="compositionally biased region" description="Pro residues" evidence="1">
    <location>
        <begin position="143"/>
        <end position="152"/>
    </location>
</feature>
<accession>A0A737NV67</accession>
<organism evidence="3">
    <name type="scientific">Salmonella enterica subsp. houtenae serovar 44:z4,z24:-</name>
    <dbReference type="NCBI Taxonomy" id="1967610"/>
    <lineage>
        <taxon>Bacteria</taxon>
        <taxon>Pseudomonadati</taxon>
        <taxon>Pseudomonadota</taxon>
        <taxon>Gammaproteobacteria</taxon>
        <taxon>Enterobacterales</taxon>
        <taxon>Enterobacteriaceae</taxon>
        <taxon>Salmonella</taxon>
    </lineage>
</organism>
<gene>
    <name evidence="3" type="primary">traV</name>
    <name evidence="3" type="ORF">GND53_003961</name>
</gene>
<evidence type="ECO:0000313" key="3">
    <source>
        <dbReference type="EMBL" id="HAE8353125.1"/>
    </source>
</evidence>
<feature type="chain" id="PRO_5028212264" evidence="2">
    <location>
        <begin position="23"/>
        <end position="214"/>
    </location>
</feature>
<dbReference type="AlphaFoldDB" id="A0A737NV67"/>
<sequence>MSVKFYSALAGSILLLSGCAGVKSSFDCDATTSDTCMTMTKANQLARDKAARQAGKPAAGGLPSLVNLPPQANAQQIPVRSAISAPSPVSAVANPSVVSPLTATTSRAQATAPVRSGGLLSPRPVAGAPVSTAASRPVLTTPPVRPVPPVSVPAPSCQTVRCDSPGSVHPGRSQDRIATVWIAPWVDSDNVFHQPGRVSFVADPADWVLPSRVN</sequence>
<evidence type="ECO:0000256" key="2">
    <source>
        <dbReference type="SAM" id="SignalP"/>
    </source>
</evidence>
<dbReference type="EMBL" id="DAATFQ010000027">
    <property type="protein sequence ID" value="HAE8353125.1"/>
    <property type="molecule type" value="Genomic_DNA"/>
</dbReference>
<keyword evidence="3" id="KW-0449">Lipoprotein</keyword>
<evidence type="ECO:0000256" key="1">
    <source>
        <dbReference type="SAM" id="MobiDB-lite"/>
    </source>
</evidence>
<feature type="region of interest" description="Disordered" evidence="1">
    <location>
        <begin position="104"/>
        <end position="156"/>
    </location>
</feature>
<keyword evidence="2" id="KW-0732">Signal</keyword>
<reference evidence="3" key="1">
    <citation type="journal article" date="2018" name="Genome Biol.">
        <title>SKESA: strategic k-mer extension for scrupulous assemblies.</title>
        <authorList>
            <person name="Souvorov A."/>
            <person name="Agarwala R."/>
            <person name="Lipman D.J."/>
        </authorList>
    </citation>
    <scope>NUCLEOTIDE SEQUENCE</scope>
    <source>
        <strain evidence="3">6221-69</strain>
    </source>
</reference>
<reference evidence="3" key="2">
    <citation type="submission" date="2018-07" db="EMBL/GenBank/DDBJ databases">
        <authorList>
            <consortium name="NCBI Pathogen Detection Project"/>
        </authorList>
    </citation>
    <scope>NUCLEOTIDE SEQUENCE</scope>
    <source>
        <strain evidence="3">6221-69</strain>
    </source>
</reference>
<proteinExistence type="predicted"/>
<dbReference type="NCBIfam" id="TIGR02747">
    <property type="entry name" value="TraV"/>
    <property type="match status" value="1"/>
</dbReference>
<feature type="signal peptide" evidence="2">
    <location>
        <begin position="1"/>
        <end position="22"/>
    </location>
</feature>